<evidence type="ECO:0008006" key="4">
    <source>
        <dbReference type="Google" id="ProtNLM"/>
    </source>
</evidence>
<feature type="transmembrane region" description="Helical" evidence="1">
    <location>
        <begin position="35"/>
        <end position="53"/>
    </location>
</feature>
<dbReference type="STRING" id="1121393.SAMN02745216_04752"/>
<accession>A0A1M6YGK8</accession>
<feature type="transmembrane region" description="Helical" evidence="1">
    <location>
        <begin position="112"/>
        <end position="132"/>
    </location>
</feature>
<feature type="transmembrane region" description="Helical" evidence="1">
    <location>
        <begin position="60"/>
        <end position="80"/>
    </location>
</feature>
<feature type="transmembrane region" description="Helical" evidence="1">
    <location>
        <begin position="173"/>
        <end position="190"/>
    </location>
</feature>
<name>A0A1M6YGK8_9BACT</name>
<feature type="transmembrane region" description="Helical" evidence="1">
    <location>
        <begin position="139"/>
        <end position="161"/>
    </location>
</feature>
<dbReference type="AlphaFoldDB" id="A0A1M6YGK8"/>
<sequence>MSIKREHGGIQPGIPMGPLTLRLPFIHYRFEFPDYLQGLLMCTVCMAIIPVLTGKLGMSFEIALAIVIFNGTLYLAHVTFGDPVVPGWVTPAIPLLIAYVETFAPGVERMQALIAFQLTFGLFCILIGATGLARKVVKLIPNAVQSGILLGAGFSAVMLVFKPGEGLKSFDSFPWTVTICIGIAFYLLFSEHFKRIRNKNKALYYLANLGMMPALALAIFVGPLLGELSWPTYSSDIFTRPDFAGLFRDFTMLGSIPVPPLSMFLTGLPMVISAYIVIFGDVIQTQALLEDAQKYRPDEEIDYNPNRSHIIFGARNTIMSVIGPDISMCGPLWAAMQVVICERYKHGPEAMDSITGGAASFRMGTWTGYFLAPIASSVKPILGVGLASTMLIQGYVSVRVGVLKARSFNDLGIAGVSGAILATRGAAWGLGAAILLCLLIYLGSDKKYAYMQEEPVFPGNPPAKKLAEVKSSEEKLAA</sequence>
<feature type="transmembrane region" description="Helical" evidence="1">
    <location>
        <begin position="369"/>
        <end position="392"/>
    </location>
</feature>
<evidence type="ECO:0000313" key="3">
    <source>
        <dbReference type="Proteomes" id="UP000183994"/>
    </source>
</evidence>
<dbReference type="EMBL" id="FQZU01000049">
    <property type="protein sequence ID" value="SHL17451.1"/>
    <property type="molecule type" value="Genomic_DNA"/>
</dbReference>
<dbReference type="RefSeq" id="WP_073478734.1">
    <property type="nucleotide sequence ID" value="NZ_FQZU01000049.1"/>
</dbReference>
<keyword evidence="1" id="KW-1133">Transmembrane helix</keyword>
<feature type="transmembrane region" description="Helical" evidence="1">
    <location>
        <begin position="412"/>
        <end position="442"/>
    </location>
</feature>
<feature type="transmembrane region" description="Helical" evidence="1">
    <location>
        <begin position="202"/>
        <end position="225"/>
    </location>
</feature>
<evidence type="ECO:0000313" key="2">
    <source>
        <dbReference type="EMBL" id="SHL17451.1"/>
    </source>
</evidence>
<dbReference type="Proteomes" id="UP000183994">
    <property type="component" value="Unassembled WGS sequence"/>
</dbReference>
<keyword evidence="3" id="KW-1185">Reference proteome</keyword>
<keyword evidence="1" id="KW-0812">Transmembrane</keyword>
<dbReference type="OrthoDB" id="354989at2"/>
<gene>
    <name evidence="2" type="ORF">SAMN02745216_04752</name>
</gene>
<keyword evidence="1" id="KW-0472">Membrane</keyword>
<organism evidence="2 3">
    <name type="scientific">Desulfatibacillum alkenivorans DSM 16219</name>
    <dbReference type="NCBI Taxonomy" id="1121393"/>
    <lineage>
        <taxon>Bacteria</taxon>
        <taxon>Pseudomonadati</taxon>
        <taxon>Thermodesulfobacteriota</taxon>
        <taxon>Desulfobacteria</taxon>
        <taxon>Desulfobacterales</taxon>
        <taxon>Desulfatibacillaceae</taxon>
        <taxon>Desulfatibacillum</taxon>
    </lineage>
</organism>
<protein>
    <recommendedName>
        <fullName evidence="4">Permease family protein</fullName>
    </recommendedName>
</protein>
<evidence type="ECO:0000256" key="1">
    <source>
        <dbReference type="SAM" id="Phobius"/>
    </source>
</evidence>
<feature type="transmembrane region" description="Helical" evidence="1">
    <location>
        <begin position="261"/>
        <end position="283"/>
    </location>
</feature>
<reference evidence="3" key="1">
    <citation type="submission" date="2016-11" db="EMBL/GenBank/DDBJ databases">
        <authorList>
            <person name="Varghese N."/>
            <person name="Submissions S."/>
        </authorList>
    </citation>
    <scope>NUCLEOTIDE SEQUENCE [LARGE SCALE GENOMIC DNA]</scope>
    <source>
        <strain evidence="3">DSM 16219</strain>
    </source>
</reference>
<proteinExistence type="predicted"/>